<evidence type="ECO:0000313" key="1">
    <source>
        <dbReference type="EnsemblMetazoa" id="GAUT023157-PA"/>
    </source>
</evidence>
<organism evidence="1 2">
    <name type="scientific">Glossina austeni</name>
    <name type="common">Savannah tsetse fly</name>
    <dbReference type="NCBI Taxonomy" id="7395"/>
    <lineage>
        <taxon>Eukaryota</taxon>
        <taxon>Metazoa</taxon>
        <taxon>Ecdysozoa</taxon>
        <taxon>Arthropoda</taxon>
        <taxon>Hexapoda</taxon>
        <taxon>Insecta</taxon>
        <taxon>Pterygota</taxon>
        <taxon>Neoptera</taxon>
        <taxon>Endopterygota</taxon>
        <taxon>Diptera</taxon>
        <taxon>Brachycera</taxon>
        <taxon>Muscomorpha</taxon>
        <taxon>Hippoboscoidea</taxon>
        <taxon>Glossinidae</taxon>
        <taxon>Glossina</taxon>
    </lineage>
</organism>
<dbReference type="Proteomes" id="UP000078200">
    <property type="component" value="Unassembled WGS sequence"/>
</dbReference>
<evidence type="ECO:0000313" key="2">
    <source>
        <dbReference type="Proteomes" id="UP000078200"/>
    </source>
</evidence>
<name>A0A1A9V1X2_GLOAU</name>
<proteinExistence type="predicted"/>
<reference evidence="1" key="1">
    <citation type="submission" date="2020-05" db="UniProtKB">
        <authorList>
            <consortium name="EnsemblMetazoa"/>
        </authorList>
    </citation>
    <scope>IDENTIFICATION</scope>
    <source>
        <strain evidence="1">TTRI</strain>
    </source>
</reference>
<sequence length="128" mass="14564">MIFGIHRFYVRLRELEIVRVTGAHGLMGHWEQRWWSRAFVATLDVKVLQFASPDDGFVVVLELSVELTKSGCTAVLEDCEESPSLHLRKTKEKKKKIKKSSLPTVLLKTSARQEPLTVGYRKVALSIV</sequence>
<accession>A0A1A9V1X2</accession>
<keyword evidence="2" id="KW-1185">Reference proteome</keyword>
<protein>
    <submittedName>
        <fullName evidence="1">Uncharacterized protein</fullName>
    </submittedName>
</protein>
<dbReference type="EnsemblMetazoa" id="GAUT023157-RA">
    <property type="protein sequence ID" value="GAUT023157-PA"/>
    <property type="gene ID" value="GAUT023157"/>
</dbReference>
<dbReference type="VEuPathDB" id="VectorBase:GAUT023157"/>
<dbReference type="AlphaFoldDB" id="A0A1A9V1X2"/>